<dbReference type="InterPro" id="IPR002994">
    <property type="entry name" value="Surf1/Shy1"/>
</dbReference>
<keyword evidence="1" id="KW-1003">Cell membrane</keyword>
<gene>
    <name evidence="2" type="ORF">H7F49_11550</name>
</gene>
<dbReference type="AlphaFoldDB" id="A0A7X1KCQ1"/>
<keyword evidence="1" id="KW-1133">Transmembrane helix</keyword>
<comment type="similarity">
    <text evidence="1">Belongs to the SURF1 family.</text>
</comment>
<comment type="subcellular location">
    <subcellularLocation>
        <location evidence="1">Cell membrane</location>
        <topology evidence="1">Multi-pass membrane protein</topology>
    </subcellularLocation>
</comment>
<evidence type="ECO:0000256" key="1">
    <source>
        <dbReference type="RuleBase" id="RU363076"/>
    </source>
</evidence>
<dbReference type="Proteomes" id="UP000520156">
    <property type="component" value="Unassembled WGS sequence"/>
</dbReference>
<keyword evidence="1" id="KW-0812">Transmembrane</keyword>
<evidence type="ECO:0000313" key="2">
    <source>
        <dbReference type="EMBL" id="MBC2652342.1"/>
    </source>
</evidence>
<dbReference type="CDD" id="cd06662">
    <property type="entry name" value="SURF1"/>
    <property type="match status" value="1"/>
</dbReference>
<comment type="caution">
    <text evidence="1">Lacks conserved residue(s) required for the propagation of feature annotation.</text>
</comment>
<reference evidence="2 3" key="1">
    <citation type="submission" date="2020-08" db="EMBL/GenBank/DDBJ databases">
        <title>The genome sequence of Novosphingobium flavum 4Y4.</title>
        <authorList>
            <person name="Liu Y."/>
        </authorList>
    </citation>
    <scope>NUCLEOTIDE SEQUENCE [LARGE SCALE GENOMIC DNA]</scope>
    <source>
        <strain evidence="2 3">4Y4</strain>
    </source>
</reference>
<dbReference type="EMBL" id="JACLAU010000018">
    <property type="protein sequence ID" value="MBC2652342.1"/>
    <property type="molecule type" value="Genomic_DNA"/>
</dbReference>
<dbReference type="Pfam" id="PF02104">
    <property type="entry name" value="SURF1"/>
    <property type="match status" value="1"/>
</dbReference>
<feature type="transmembrane region" description="Helical" evidence="1">
    <location>
        <begin position="161"/>
        <end position="182"/>
    </location>
</feature>
<protein>
    <recommendedName>
        <fullName evidence="1">SURF1-like protein</fullName>
    </recommendedName>
</protein>
<comment type="caution">
    <text evidence="2">The sequence shown here is derived from an EMBL/GenBank/DDBJ whole genome shotgun (WGS) entry which is preliminary data.</text>
</comment>
<accession>A0A7X1KCQ1</accession>
<keyword evidence="1" id="KW-0472">Membrane</keyword>
<name>A0A7X1KCQ1_9SPHN</name>
<organism evidence="2 3">
    <name type="scientific">Novosphingobium aerophilum</name>
    <dbReference type="NCBI Taxonomy" id="2839843"/>
    <lineage>
        <taxon>Bacteria</taxon>
        <taxon>Pseudomonadati</taxon>
        <taxon>Pseudomonadota</taxon>
        <taxon>Alphaproteobacteria</taxon>
        <taxon>Sphingomonadales</taxon>
        <taxon>Sphingomonadaceae</taxon>
        <taxon>Novosphingobium</taxon>
    </lineage>
</organism>
<keyword evidence="3" id="KW-1185">Reference proteome</keyword>
<sequence>MRRLPVLATLVVLIAAGIMVRLGFWQLDRLHQKEAMIAQFRAAAADPAVHPWPDADRAAVPYTRVVLDCRAAGAPQPEAGRNRAGQAGWAQVAACTTPEGGRARIVLGWSARPAAVAWTGGAVTGTYVARDEGAVVFADPPLAGLQPNARPDPRDLPNNHLAYAVQWFAFAAVALVIYALALRKRLRG</sequence>
<proteinExistence type="inferred from homology"/>
<dbReference type="GO" id="GO:0005886">
    <property type="term" value="C:plasma membrane"/>
    <property type="evidence" value="ECO:0007669"/>
    <property type="project" value="UniProtKB-SubCell"/>
</dbReference>
<evidence type="ECO:0000313" key="3">
    <source>
        <dbReference type="Proteomes" id="UP000520156"/>
    </source>
</evidence>